<evidence type="ECO:0000313" key="12">
    <source>
        <dbReference type="Proteomes" id="UP000198228"/>
    </source>
</evidence>
<evidence type="ECO:0000256" key="7">
    <source>
        <dbReference type="ARBA" id="ARBA00047942"/>
    </source>
</evidence>
<organism evidence="11 12">
    <name type="scientific">Micromonospora purpureochromogenes</name>
    <dbReference type="NCBI Taxonomy" id="47872"/>
    <lineage>
        <taxon>Bacteria</taxon>
        <taxon>Bacillati</taxon>
        <taxon>Actinomycetota</taxon>
        <taxon>Actinomycetes</taxon>
        <taxon>Micromonosporales</taxon>
        <taxon>Micromonosporaceae</taxon>
        <taxon>Micromonospora</taxon>
    </lineage>
</organism>
<dbReference type="AlphaFoldDB" id="A0A1C4YF28"/>
<dbReference type="Gene3D" id="1.20.1260.30">
    <property type="match status" value="1"/>
</dbReference>
<dbReference type="Proteomes" id="UP000198228">
    <property type="component" value="Chromosome I"/>
</dbReference>
<keyword evidence="5" id="KW-0949">S-adenosyl-L-methionine</keyword>
<dbReference type="PRINTS" id="PR00507">
    <property type="entry name" value="N12N6MTFRASE"/>
</dbReference>
<dbReference type="SUPFAM" id="SSF53335">
    <property type="entry name" value="S-adenosyl-L-methionine-dependent methyltransferases"/>
    <property type="match status" value="1"/>
</dbReference>
<dbReference type="Gene3D" id="3.40.50.150">
    <property type="entry name" value="Vaccinia Virus protein VP39"/>
    <property type="match status" value="1"/>
</dbReference>
<protein>
    <recommendedName>
        <fullName evidence="2">site-specific DNA-methyltransferase (adenine-specific)</fullName>
        <ecNumber evidence="2">2.1.1.72</ecNumber>
    </recommendedName>
</protein>
<evidence type="ECO:0000256" key="5">
    <source>
        <dbReference type="ARBA" id="ARBA00022691"/>
    </source>
</evidence>
<keyword evidence="3" id="KW-0489">Methyltransferase</keyword>
<dbReference type="InterPro" id="IPR002052">
    <property type="entry name" value="DNA_methylase_N6_adenine_CS"/>
</dbReference>
<dbReference type="Pfam" id="PF12161">
    <property type="entry name" value="HsdM_N"/>
    <property type="match status" value="1"/>
</dbReference>
<dbReference type="CDD" id="cd02440">
    <property type="entry name" value="AdoMet_MTases"/>
    <property type="match status" value="1"/>
</dbReference>
<evidence type="ECO:0000313" key="11">
    <source>
        <dbReference type="EMBL" id="SCF19256.1"/>
    </source>
</evidence>
<feature type="domain" description="N6 adenine-specific DNA methyltransferase N-terminal" evidence="10">
    <location>
        <begin position="8"/>
        <end position="141"/>
    </location>
</feature>
<dbReference type="REBASE" id="157968">
    <property type="entry name" value="M.Mpu43821ORF3322P"/>
</dbReference>
<feature type="region of interest" description="Disordered" evidence="8">
    <location>
        <begin position="555"/>
        <end position="579"/>
    </location>
</feature>
<dbReference type="GO" id="GO:0009007">
    <property type="term" value="F:site-specific DNA-methyltransferase (adenine-specific) activity"/>
    <property type="evidence" value="ECO:0007669"/>
    <property type="project" value="UniProtKB-EC"/>
</dbReference>
<comment type="similarity">
    <text evidence="1">Belongs to the N(4)/N(6)-methyltransferase family.</text>
</comment>
<sequence>MSNKHQELANFIWSVADLLRGDYKQSEYGRVILPLTVLRRLDCVLEPTKDAVLARHRQLKDLGVQNMDPVLRKTAGLSFYNTSEMSFRKLLGDQDHVALNLRAYIGGFSPGAVDVLEKYGFDTQISRLAEAGLLYQVVAKFADIDLHPDVVSNHQMGYVFEELIRRFSEISNETAGEHFTPREVIKLMVNLLLAPDEDDLVTPGIVRKVYDPACGTGGMLSEAQDHIQEHNPHATVEVYGQELNGETYAICRSDMMLKGGDPTKIAYGNSFSQDGHEDERFDYMLANPPFGVEWKKVENYIKAEHARGHAGRFGAGLPRINDGSLLFLQHMISKMKRPEDGGSRLAIVFNGSPLFTGAAGSGESEIRRWILENDLLEGIVALPDQLFYNTGISTYFWILTNRKDPARRRKVVLLDGRDYWTKMRKSLGDKRKMLTDEHITELTRAYVDAASIMDDPDHPQQAKVKVFKTTDFGYQRITVERPLRLRFEVTEETVALLAEARAVLKYPERETLLAVAKSLIGLKSATRAEFAMKLNGLGKLPAAVEKAVWEAFSVSDPEGEAQTHRNGKPLPDADLRDNENVPLGEDIHDYLKREVLPHVPDAWIDETKTKVGYEIPFTRHFYVYQPPRPLAAIDADIKALEEEIQTLLGVVTK</sequence>
<dbReference type="InterPro" id="IPR022749">
    <property type="entry name" value="D12N6_MeTrfase_N"/>
</dbReference>
<dbReference type="InterPro" id="IPR029063">
    <property type="entry name" value="SAM-dependent_MTases_sf"/>
</dbReference>
<evidence type="ECO:0000256" key="6">
    <source>
        <dbReference type="ARBA" id="ARBA00022747"/>
    </source>
</evidence>
<dbReference type="Pfam" id="PF02384">
    <property type="entry name" value="N6_Mtase"/>
    <property type="match status" value="1"/>
</dbReference>
<feature type="domain" description="DNA methylase adenine-specific" evidence="9">
    <location>
        <begin position="152"/>
        <end position="461"/>
    </location>
</feature>
<evidence type="ECO:0000256" key="8">
    <source>
        <dbReference type="SAM" id="MobiDB-lite"/>
    </source>
</evidence>
<keyword evidence="4" id="KW-0808">Transferase</keyword>
<dbReference type="InterPro" id="IPR003356">
    <property type="entry name" value="DNA_methylase_A-5"/>
</dbReference>
<dbReference type="GO" id="GO:0032259">
    <property type="term" value="P:methylation"/>
    <property type="evidence" value="ECO:0007669"/>
    <property type="project" value="UniProtKB-KW"/>
</dbReference>
<dbReference type="InterPro" id="IPR038333">
    <property type="entry name" value="T1MK-like_N_sf"/>
</dbReference>
<dbReference type="GO" id="GO:0009307">
    <property type="term" value="P:DNA restriction-modification system"/>
    <property type="evidence" value="ECO:0007669"/>
    <property type="project" value="UniProtKB-KW"/>
</dbReference>
<gene>
    <name evidence="11" type="ORF">GA0074696_3322</name>
</gene>
<keyword evidence="6" id="KW-0680">Restriction system</keyword>
<evidence type="ECO:0000256" key="2">
    <source>
        <dbReference type="ARBA" id="ARBA00011900"/>
    </source>
</evidence>
<evidence type="ECO:0000256" key="1">
    <source>
        <dbReference type="ARBA" id="ARBA00006594"/>
    </source>
</evidence>
<dbReference type="RefSeq" id="WP_231925029.1">
    <property type="nucleotide sequence ID" value="NZ_LT607410.1"/>
</dbReference>
<accession>A0A1C4YF28</accession>
<dbReference type="PANTHER" id="PTHR42933">
    <property type="entry name" value="SLR6095 PROTEIN"/>
    <property type="match status" value="1"/>
</dbReference>
<reference evidence="11 12" key="1">
    <citation type="submission" date="2016-06" db="EMBL/GenBank/DDBJ databases">
        <authorList>
            <person name="Kjaerup R.B."/>
            <person name="Dalgaard T.S."/>
            <person name="Juul-Madsen H.R."/>
        </authorList>
    </citation>
    <scope>NUCLEOTIDE SEQUENCE [LARGE SCALE GENOMIC DNA]</scope>
    <source>
        <strain evidence="11 12">DSM 43821</strain>
    </source>
</reference>
<evidence type="ECO:0000259" key="10">
    <source>
        <dbReference type="Pfam" id="PF12161"/>
    </source>
</evidence>
<comment type="catalytic activity">
    <reaction evidence="7">
        <text>a 2'-deoxyadenosine in DNA + S-adenosyl-L-methionine = an N(6)-methyl-2'-deoxyadenosine in DNA + S-adenosyl-L-homocysteine + H(+)</text>
        <dbReference type="Rhea" id="RHEA:15197"/>
        <dbReference type="Rhea" id="RHEA-COMP:12418"/>
        <dbReference type="Rhea" id="RHEA-COMP:12419"/>
        <dbReference type="ChEBI" id="CHEBI:15378"/>
        <dbReference type="ChEBI" id="CHEBI:57856"/>
        <dbReference type="ChEBI" id="CHEBI:59789"/>
        <dbReference type="ChEBI" id="CHEBI:90615"/>
        <dbReference type="ChEBI" id="CHEBI:90616"/>
        <dbReference type="EC" id="2.1.1.72"/>
    </reaction>
</comment>
<proteinExistence type="inferred from homology"/>
<dbReference type="EC" id="2.1.1.72" evidence="2"/>
<evidence type="ECO:0000256" key="4">
    <source>
        <dbReference type="ARBA" id="ARBA00022679"/>
    </source>
</evidence>
<dbReference type="PROSITE" id="PS00092">
    <property type="entry name" value="N6_MTASE"/>
    <property type="match status" value="1"/>
</dbReference>
<dbReference type="GO" id="GO:0003677">
    <property type="term" value="F:DNA binding"/>
    <property type="evidence" value="ECO:0007669"/>
    <property type="project" value="InterPro"/>
</dbReference>
<dbReference type="GO" id="GO:0008170">
    <property type="term" value="F:N-methyltransferase activity"/>
    <property type="evidence" value="ECO:0007669"/>
    <property type="project" value="InterPro"/>
</dbReference>
<evidence type="ECO:0000256" key="3">
    <source>
        <dbReference type="ARBA" id="ARBA00022603"/>
    </source>
</evidence>
<dbReference type="PANTHER" id="PTHR42933:SF3">
    <property type="entry name" value="TYPE I RESTRICTION ENZYME MJAVIII METHYLASE SUBUNIT"/>
    <property type="match status" value="1"/>
</dbReference>
<name>A0A1C4YF28_9ACTN</name>
<evidence type="ECO:0000259" key="9">
    <source>
        <dbReference type="Pfam" id="PF02384"/>
    </source>
</evidence>
<dbReference type="InterPro" id="IPR051537">
    <property type="entry name" value="DNA_Adenine_Mtase"/>
</dbReference>
<dbReference type="EMBL" id="LT607410">
    <property type="protein sequence ID" value="SCF19256.1"/>
    <property type="molecule type" value="Genomic_DNA"/>
</dbReference>